<evidence type="ECO:0000313" key="1">
    <source>
        <dbReference type="EMBL" id="EPS69777.1"/>
    </source>
</evidence>
<proteinExistence type="predicted"/>
<dbReference type="InterPro" id="IPR043459">
    <property type="entry name" value="NFD6/NOXY2-like"/>
</dbReference>
<name>S8EB45_9LAMI</name>
<dbReference type="AlphaFoldDB" id="S8EB45"/>
<comment type="caution">
    <text evidence="1">The sequence shown here is derived from an EMBL/GenBank/DDBJ whole genome shotgun (WGS) entry which is preliminary data.</text>
</comment>
<gene>
    <name evidence="1" type="ORF">M569_04988</name>
</gene>
<dbReference type="GO" id="GO:0005739">
    <property type="term" value="C:mitochondrion"/>
    <property type="evidence" value="ECO:0007669"/>
    <property type="project" value="TreeGrafter"/>
</dbReference>
<keyword evidence="2" id="KW-1185">Reference proteome</keyword>
<evidence type="ECO:0000313" key="2">
    <source>
        <dbReference type="Proteomes" id="UP000015453"/>
    </source>
</evidence>
<evidence type="ECO:0008006" key="3">
    <source>
        <dbReference type="Google" id="ProtNLM"/>
    </source>
</evidence>
<sequence length="92" mass="9971">MASSAARSGLRCGVSSLLGVPGRFRRVNPRNTASPFRTSSQKPCSTRIFRSHLEMNCVCAVSMLPYHTATASAILTSMLSVSSRRHAWTLEG</sequence>
<accession>S8EB45</accession>
<organism evidence="1 2">
    <name type="scientific">Genlisea aurea</name>
    <dbReference type="NCBI Taxonomy" id="192259"/>
    <lineage>
        <taxon>Eukaryota</taxon>
        <taxon>Viridiplantae</taxon>
        <taxon>Streptophyta</taxon>
        <taxon>Embryophyta</taxon>
        <taxon>Tracheophyta</taxon>
        <taxon>Spermatophyta</taxon>
        <taxon>Magnoliopsida</taxon>
        <taxon>eudicotyledons</taxon>
        <taxon>Gunneridae</taxon>
        <taxon>Pentapetalae</taxon>
        <taxon>asterids</taxon>
        <taxon>lamiids</taxon>
        <taxon>Lamiales</taxon>
        <taxon>Lentibulariaceae</taxon>
        <taxon>Genlisea</taxon>
    </lineage>
</organism>
<dbReference type="EMBL" id="AUSU01001970">
    <property type="protein sequence ID" value="EPS69777.1"/>
    <property type="molecule type" value="Genomic_DNA"/>
</dbReference>
<dbReference type="Proteomes" id="UP000015453">
    <property type="component" value="Unassembled WGS sequence"/>
</dbReference>
<feature type="non-terminal residue" evidence="1">
    <location>
        <position position="92"/>
    </location>
</feature>
<dbReference type="PANTHER" id="PTHR33156">
    <property type="entry name" value="OS02G0230000 PROTEIN"/>
    <property type="match status" value="1"/>
</dbReference>
<dbReference type="PANTHER" id="PTHR33156:SF59">
    <property type="entry name" value="PROTEIN NUCLEAR FUSION DEFECTIVE 6, CHLOROPLASTIC_MITOCHONDRIAL-LIKE"/>
    <property type="match status" value="1"/>
</dbReference>
<protein>
    <recommendedName>
        <fullName evidence="3">Protein NUCLEAR FUSION DEFECTIVE 6, chloroplastic/mitochondrial</fullName>
    </recommendedName>
</protein>
<reference evidence="1 2" key="1">
    <citation type="journal article" date="2013" name="BMC Genomics">
        <title>The miniature genome of a carnivorous plant Genlisea aurea contains a low number of genes and short non-coding sequences.</title>
        <authorList>
            <person name="Leushkin E.V."/>
            <person name="Sutormin R.A."/>
            <person name="Nabieva E.R."/>
            <person name="Penin A.A."/>
            <person name="Kondrashov A.S."/>
            <person name="Logacheva M.D."/>
        </authorList>
    </citation>
    <scope>NUCLEOTIDE SEQUENCE [LARGE SCALE GENOMIC DNA]</scope>
</reference>
<dbReference type="OrthoDB" id="736963at2759"/>